<dbReference type="GO" id="GO:0033856">
    <property type="term" value="F:pyridoxine 5'-phosphate synthase activity"/>
    <property type="evidence" value="ECO:0007669"/>
    <property type="project" value="UniProtKB-UniRule"/>
</dbReference>
<dbReference type="FunFam" id="3.20.20.70:FF:000150">
    <property type="entry name" value="Pyridoxine 5'-phosphate synthase"/>
    <property type="match status" value="1"/>
</dbReference>
<dbReference type="RefSeq" id="WP_146686426.1">
    <property type="nucleotide sequence ID" value="NZ_LT629750.1"/>
</dbReference>
<feature type="binding site" evidence="4">
    <location>
        <position position="49"/>
    </location>
    <ligand>
        <name>1-deoxy-D-xylulose 5-phosphate</name>
        <dbReference type="ChEBI" id="CHEBI:57792"/>
    </ligand>
</feature>
<feature type="active site" description="Proton acceptor" evidence="4">
    <location>
        <position position="47"/>
    </location>
</feature>
<comment type="subcellular location">
    <subcellularLocation>
        <location evidence="4">Cytoplasm</location>
    </subcellularLocation>
</comment>
<keyword evidence="1 4" id="KW-0963">Cytoplasm</keyword>
<dbReference type="EC" id="2.6.99.2" evidence="4 5"/>
<dbReference type="GO" id="GO:0008615">
    <property type="term" value="P:pyridoxine biosynthetic process"/>
    <property type="evidence" value="ECO:0007669"/>
    <property type="project" value="UniProtKB-UniRule"/>
</dbReference>
<evidence type="ECO:0000256" key="5">
    <source>
        <dbReference type="NCBIfam" id="TIGR00559"/>
    </source>
</evidence>
<feature type="binding site" evidence="4">
    <location>
        <position position="199"/>
    </location>
    <ligand>
        <name>3-amino-2-oxopropyl phosphate</name>
        <dbReference type="ChEBI" id="CHEBI:57279"/>
    </ligand>
</feature>
<keyword evidence="2 4" id="KW-0808">Transferase</keyword>
<dbReference type="EMBL" id="LT629750">
    <property type="protein sequence ID" value="SDS06745.1"/>
    <property type="molecule type" value="Genomic_DNA"/>
</dbReference>
<dbReference type="InterPro" id="IPR036130">
    <property type="entry name" value="Pyridoxine-5'_phos_synth"/>
</dbReference>
<dbReference type="UniPathway" id="UPA00244">
    <property type="reaction ID" value="UER00313"/>
</dbReference>
<feature type="binding site" evidence="4">
    <location>
        <begin position="13"/>
        <end position="14"/>
    </location>
    <ligand>
        <name>1-deoxy-D-xylulose 5-phosphate</name>
        <dbReference type="ChEBI" id="CHEBI:57792"/>
    </ligand>
</feature>
<evidence type="ECO:0000313" key="6">
    <source>
        <dbReference type="EMBL" id="SDS06745.1"/>
    </source>
</evidence>
<dbReference type="Gene3D" id="3.20.20.70">
    <property type="entry name" value="Aldolase class I"/>
    <property type="match status" value="1"/>
</dbReference>
<feature type="binding site" evidence="4">
    <location>
        <begin position="220"/>
        <end position="221"/>
    </location>
    <ligand>
        <name>3-amino-2-oxopropyl phosphate</name>
        <dbReference type="ChEBI" id="CHEBI:57279"/>
    </ligand>
</feature>
<keyword evidence="7" id="KW-1185">Reference proteome</keyword>
<dbReference type="GO" id="GO:0005829">
    <property type="term" value="C:cytosol"/>
    <property type="evidence" value="ECO:0007669"/>
    <property type="project" value="TreeGrafter"/>
</dbReference>
<gene>
    <name evidence="4" type="primary">pdxJ</name>
    <name evidence="6" type="ORF">SAMN05444158_0897</name>
</gene>
<evidence type="ECO:0000256" key="4">
    <source>
        <dbReference type="HAMAP-Rule" id="MF_00279"/>
    </source>
</evidence>
<dbReference type="CDD" id="cd00003">
    <property type="entry name" value="PNPsynthase"/>
    <property type="match status" value="1"/>
</dbReference>
<feature type="active site" description="Proton donor" evidence="4">
    <location>
        <position position="198"/>
    </location>
</feature>
<accession>A0A1H1P6X5</accession>
<feature type="binding site" evidence="4">
    <location>
        <position position="11"/>
    </location>
    <ligand>
        <name>3-amino-2-oxopropyl phosphate</name>
        <dbReference type="ChEBI" id="CHEBI:57279"/>
    </ligand>
</feature>
<dbReference type="NCBIfam" id="NF003627">
    <property type="entry name" value="PRK05265.1-5"/>
    <property type="match status" value="1"/>
</dbReference>
<dbReference type="Pfam" id="PF03740">
    <property type="entry name" value="PdxJ"/>
    <property type="match status" value="1"/>
</dbReference>
<reference evidence="7" key="1">
    <citation type="submission" date="2016-10" db="EMBL/GenBank/DDBJ databases">
        <authorList>
            <person name="Varghese N."/>
            <person name="Submissions S."/>
        </authorList>
    </citation>
    <scope>NUCLEOTIDE SEQUENCE [LARGE SCALE GENOMIC DNA]</scope>
    <source>
        <strain evidence="7">GAS369</strain>
    </source>
</reference>
<dbReference type="NCBIfam" id="TIGR00559">
    <property type="entry name" value="pdxJ"/>
    <property type="match status" value="1"/>
</dbReference>
<organism evidence="6 7">
    <name type="scientific">Bradyrhizobium canariense</name>
    <dbReference type="NCBI Taxonomy" id="255045"/>
    <lineage>
        <taxon>Bacteria</taxon>
        <taxon>Pseudomonadati</taxon>
        <taxon>Pseudomonadota</taxon>
        <taxon>Alphaproteobacteria</taxon>
        <taxon>Hyphomicrobiales</taxon>
        <taxon>Nitrobacteraceae</taxon>
        <taxon>Bradyrhizobium</taxon>
    </lineage>
</organism>
<dbReference type="SUPFAM" id="SSF63892">
    <property type="entry name" value="Pyridoxine 5'-phosphate synthase"/>
    <property type="match status" value="1"/>
</dbReference>
<dbReference type="InterPro" id="IPR013785">
    <property type="entry name" value="Aldolase_TIM"/>
</dbReference>
<dbReference type="Proteomes" id="UP000243904">
    <property type="component" value="Chromosome I"/>
</dbReference>
<comment type="similarity">
    <text evidence="4">Belongs to the PNP synthase family.</text>
</comment>
<feature type="binding site" evidence="4">
    <location>
        <position position="54"/>
    </location>
    <ligand>
        <name>1-deoxy-D-xylulose 5-phosphate</name>
        <dbReference type="ChEBI" id="CHEBI:57792"/>
    </ligand>
</feature>
<dbReference type="NCBIfam" id="NF003625">
    <property type="entry name" value="PRK05265.1-3"/>
    <property type="match status" value="1"/>
</dbReference>
<dbReference type="AlphaFoldDB" id="A0A1H1P6X5"/>
<comment type="catalytic activity">
    <reaction evidence="4">
        <text>3-amino-2-oxopropyl phosphate + 1-deoxy-D-xylulose 5-phosphate = pyridoxine 5'-phosphate + phosphate + 2 H2O + H(+)</text>
        <dbReference type="Rhea" id="RHEA:15265"/>
        <dbReference type="ChEBI" id="CHEBI:15377"/>
        <dbReference type="ChEBI" id="CHEBI:15378"/>
        <dbReference type="ChEBI" id="CHEBI:43474"/>
        <dbReference type="ChEBI" id="CHEBI:57279"/>
        <dbReference type="ChEBI" id="CHEBI:57792"/>
        <dbReference type="ChEBI" id="CHEBI:58589"/>
        <dbReference type="EC" id="2.6.99.2"/>
    </reaction>
</comment>
<feature type="binding site" evidence="4">
    <location>
        <position position="22"/>
    </location>
    <ligand>
        <name>3-amino-2-oxopropyl phosphate</name>
        <dbReference type="ChEBI" id="CHEBI:57279"/>
    </ligand>
</feature>
<dbReference type="HAMAP" id="MF_00279">
    <property type="entry name" value="PdxJ"/>
    <property type="match status" value="1"/>
</dbReference>
<evidence type="ECO:0000256" key="3">
    <source>
        <dbReference type="ARBA" id="ARBA00023096"/>
    </source>
</evidence>
<name>A0A1H1P6X5_9BRAD</name>
<dbReference type="PANTHER" id="PTHR30456">
    <property type="entry name" value="PYRIDOXINE 5'-PHOSPHATE SYNTHASE"/>
    <property type="match status" value="1"/>
</dbReference>
<dbReference type="PANTHER" id="PTHR30456:SF0">
    <property type="entry name" value="PYRIDOXINE 5'-PHOSPHATE SYNTHASE"/>
    <property type="match status" value="1"/>
</dbReference>
<keyword evidence="3 4" id="KW-0664">Pyridoxine biosynthesis</keyword>
<comment type="subunit">
    <text evidence="4">Homooctamer; tetramer of dimers.</text>
</comment>
<comment type="pathway">
    <text evidence="4">Cofactor biosynthesis; pyridoxine 5'-phosphate biosynthesis; pyridoxine 5'-phosphate from D-erythrose 4-phosphate: step 5/5.</text>
</comment>
<evidence type="ECO:0000256" key="1">
    <source>
        <dbReference type="ARBA" id="ARBA00022490"/>
    </source>
</evidence>
<feature type="active site" description="Proton acceptor" evidence="4">
    <location>
        <position position="74"/>
    </location>
</feature>
<comment type="function">
    <text evidence="4">Catalyzes the complicated ring closure reaction between the two acyclic compounds 1-deoxy-D-xylulose-5-phosphate (DXP) and 3-amino-2-oxopropyl phosphate (1-amino-acetone-3-phosphate or AAP) to form pyridoxine 5'-phosphate (PNP) and inorganic phosphate.</text>
</comment>
<proteinExistence type="inferred from homology"/>
<protein>
    <recommendedName>
        <fullName evidence="4 5">Pyridoxine 5'-phosphate synthase</fullName>
        <shortName evidence="4">PNP synthase</shortName>
        <ecNumber evidence="4 5">2.6.99.2</ecNumber>
    </recommendedName>
</protein>
<feature type="site" description="Transition state stabilizer" evidence="4">
    <location>
        <position position="155"/>
    </location>
</feature>
<dbReference type="NCBIfam" id="NF003624">
    <property type="entry name" value="PRK05265.1-2"/>
    <property type="match status" value="1"/>
</dbReference>
<evidence type="ECO:0000313" key="7">
    <source>
        <dbReference type="Proteomes" id="UP000243904"/>
    </source>
</evidence>
<evidence type="ECO:0000256" key="2">
    <source>
        <dbReference type="ARBA" id="ARBA00022679"/>
    </source>
</evidence>
<dbReference type="InterPro" id="IPR004569">
    <property type="entry name" value="PyrdxlP_synth_PdxJ"/>
</dbReference>
<feature type="binding site" evidence="4">
    <location>
        <position position="104"/>
    </location>
    <ligand>
        <name>1-deoxy-D-xylulose 5-phosphate</name>
        <dbReference type="ChEBI" id="CHEBI:57792"/>
    </ligand>
</feature>
<sequence>MPVPPLRLGVNVDHIATLRNARGGRNPDPVRAALAAIEAGADGITAHLREDRRHIRDDDMARLKAEISKPLNFEMAATPDMLGIALATKPHAVCLVPERREELTTEGGLDVVGQHNALKPFIAQLNDAGVRVSLFIAPDPRQIEMAAQLRAPVIEIHTGAWCDAVADGHSAKAEAEWQRIVKGAALARSAGLEVHAGHGLDYTTAEKIAARPEIVELNIGYYMIGEALFVGLAETVRAMRAAMDRGRKKVAGLDTA</sequence>